<sequence>MAKKWLVERLTKSKQSSPQWVALAEALEEFWDSHFFSGLAEFKDSKNLFTANEAHLDYKISEYGDYFDTALPIDQSGKRLSISWQRANIHEKDTIVPFVSALRVNFAGLGVTWEPLYSNIHAPYARDNLFTEQQIQLKQWDLNDFWMTSRGKIAVDLTHLHQLGMSKETFIAIAQREIERLRPSHIVYDGEYFILTINFDYSPLGFDVQRQTIGESGGSMFYRLTASFDERPAVCLGWMKARCMLSM</sequence>
<name>A0AAI8ZLN5_VIBVL</name>
<dbReference type="RefSeq" id="WP_032072044.1">
    <property type="nucleotide sequence ID" value="NC_025128.1"/>
</dbReference>
<reference evidence="1" key="2">
    <citation type="submission" date="2014-01" db="EMBL/GenBank/DDBJ databases">
        <authorList>
            <person name="Hammerl J."/>
        </authorList>
    </citation>
    <scope>NUCLEOTIDE SEQUENCE</scope>
    <source>
        <strain evidence="1">48/10</strain>
        <plasmid evidence="1">p48/10</plasmid>
    </source>
</reference>
<protein>
    <submittedName>
        <fullName evidence="1">Tail protein (P1-like gp16)</fullName>
    </submittedName>
</protein>
<dbReference type="EMBL" id="HG803186">
    <property type="protein sequence ID" value="CDM12522.1"/>
    <property type="molecule type" value="Genomic_DNA"/>
</dbReference>
<evidence type="ECO:0000313" key="1">
    <source>
        <dbReference type="EMBL" id="CDM12522.1"/>
    </source>
</evidence>
<proteinExistence type="predicted"/>
<organism evidence="1">
    <name type="scientific">Vibrio vulnificus</name>
    <dbReference type="NCBI Taxonomy" id="672"/>
    <lineage>
        <taxon>Bacteria</taxon>
        <taxon>Pseudomonadati</taxon>
        <taxon>Pseudomonadota</taxon>
        <taxon>Gammaproteobacteria</taxon>
        <taxon>Vibrionales</taxon>
        <taxon>Vibrionaceae</taxon>
        <taxon>Vibrio</taxon>
    </lineage>
</organism>
<keyword evidence="1" id="KW-0614">Plasmid</keyword>
<accession>A0AAI8ZLN5</accession>
<reference evidence="1" key="1">
    <citation type="journal article" date="2014" name="Genome Announc.">
        <title>Complete Nucleotide Sequence of pVv01, a P1-Like Plasmid Prophage of Vibrio vulnificus.</title>
        <authorList>
            <person name="Hammerl J.A."/>
            <person name="Klevanskaa K."/>
            <person name="Strauch E."/>
            <person name="Hertwig S."/>
        </authorList>
    </citation>
    <scope>NUCLEOTIDE SEQUENCE</scope>
    <source>
        <strain evidence="1">48/10</strain>
    </source>
</reference>
<dbReference type="AlphaFoldDB" id="A0AAI8ZLN5"/>
<geneLocation type="plasmid" evidence="1">
    <name>p48/10</name>
</geneLocation>